<dbReference type="OrthoDB" id="10383184at2759"/>
<sequence length="196" mass="21831">MSEPMDPNTQSASSSAETNLTWTTTDQEMLDDLIRQGETITEIVTHSQGLEDPTRLVTDASSLEDSTLSLKSDIMSSGNAWRDRTTAFINRLPALSPALVREMARQTQVATTNSPEQSMETELRFYAERCHTAVVVLRDKCSEYKASNTAVSDTRLGKELDEYFCSITNLQRSLRTVATSWIGEFLPRAARTSVPE</sequence>
<evidence type="ECO:0000313" key="2">
    <source>
        <dbReference type="EMBL" id="RSH82143.1"/>
    </source>
</evidence>
<protein>
    <submittedName>
        <fullName evidence="2">Uncharacterized protein</fullName>
    </submittedName>
</protein>
<keyword evidence="3" id="KW-1185">Reference proteome</keyword>
<reference evidence="2 3" key="1">
    <citation type="submission" date="2018-11" db="EMBL/GenBank/DDBJ databases">
        <title>Genome sequence of Saitozyma podzolica DSM 27192.</title>
        <authorList>
            <person name="Aliyu H."/>
            <person name="Gorte O."/>
            <person name="Ochsenreither K."/>
        </authorList>
    </citation>
    <scope>NUCLEOTIDE SEQUENCE [LARGE SCALE GENOMIC DNA]</scope>
    <source>
        <strain evidence="2 3">DSM 27192</strain>
    </source>
</reference>
<name>A0A427XTJ3_9TREE</name>
<evidence type="ECO:0000313" key="3">
    <source>
        <dbReference type="Proteomes" id="UP000279259"/>
    </source>
</evidence>
<proteinExistence type="predicted"/>
<feature type="compositionally biased region" description="Polar residues" evidence="1">
    <location>
        <begin position="7"/>
        <end position="23"/>
    </location>
</feature>
<organism evidence="2 3">
    <name type="scientific">Saitozyma podzolica</name>
    <dbReference type="NCBI Taxonomy" id="1890683"/>
    <lineage>
        <taxon>Eukaryota</taxon>
        <taxon>Fungi</taxon>
        <taxon>Dikarya</taxon>
        <taxon>Basidiomycota</taxon>
        <taxon>Agaricomycotina</taxon>
        <taxon>Tremellomycetes</taxon>
        <taxon>Tremellales</taxon>
        <taxon>Trimorphomycetaceae</taxon>
        <taxon>Saitozyma</taxon>
    </lineage>
</organism>
<feature type="region of interest" description="Disordered" evidence="1">
    <location>
        <begin position="1"/>
        <end position="23"/>
    </location>
</feature>
<dbReference type="Proteomes" id="UP000279259">
    <property type="component" value="Unassembled WGS sequence"/>
</dbReference>
<gene>
    <name evidence="2" type="ORF">EHS25_006076</name>
</gene>
<evidence type="ECO:0000256" key="1">
    <source>
        <dbReference type="SAM" id="MobiDB-lite"/>
    </source>
</evidence>
<comment type="caution">
    <text evidence="2">The sequence shown here is derived from an EMBL/GenBank/DDBJ whole genome shotgun (WGS) entry which is preliminary data.</text>
</comment>
<dbReference type="EMBL" id="RSCD01000028">
    <property type="protein sequence ID" value="RSH82143.1"/>
    <property type="molecule type" value="Genomic_DNA"/>
</dbReference>
<accession>A0A427XTJ3</accession>
<dbReference type="AlphaFoldDB" id="A0A427XTJ3"/>